<dbReference type="InterPro" id="IPR002547">
    <property type="entry name" value="tRNA-bd_dom"/>
</dbReference>
<organism evidence="18">
    <name type="scientific">Menopon gallinae</name>
    <name type="common">poultry shaft louse</name>
    <dbReference type="NCBI Taxonomy" id="328185"/>
    <lineage>
        <taxon>Eukaryota</taxon>
        <taxon>Metazoa</taxon>
        <taxon>Ecdysozoa</taxon>
        <taxon>Arthropoda</taxon>
        <taxon>Hexapoda</taxon>
        <taxon>Insecta</taxon>
        <taxon>Pterygota</taxon>
        <taxon>Neoptera</taxon>
        <taxon>Paraneoptera</taxon>
        <taxon>Psocodea</taxon>
        <taxon>Troctomorpha</taxon>
        <taxon>Phthiraptera</taxon>
        <taxon>Amblycera</taxon>
        <taxon>Menoponidae</taxon>
        <taxon>Menopon</taxon>
    </lineage>
</organism>
<dbReference type="FunFam" id="2.20.28.20:FF:000001">
    <property type="entry name" value="Methionine--tRNA ligase"/>
    <property type="match status" value="1"/>
</dbReference>
<keyword evidence="8 16" id="KW-0547">Nucleotide-binding</keyword>
<evidence type="ECO:0000256" key="8">
    <source>
        <dbReference type="ARBA" id="ARBA00022741"/>
    </source>
</evidence>
<dbReference type="PROSITE" id="PS00178">
    <property type="entry name" value="AA_TRNA_LIGASE_I"/>
    <property type="match status" value="1"/>
</dbReference>
<name>A0AAW2H6J2_9NEOP</name>
<dbReference type="Pfam" id="PF09334">
    <property type="entry name" value="tRNA-synt_1g"/>
    <property type="match status" value="1"/>
</dbReference>
<dbReference type="EMBL" id="JARGDH010000034">
    <property type="protein sequence ID" value="KAL0264026.1"/>
    <property type="molecule type" value="Genomic_DNA"/>
</dbReference>
<dbReference type="SUPFAM" id="SSF57770">
    <property type="entry name" value="Methionyl-tRNA synthetase (MetRS), Zn-domain"/>
    <property type="match status" value="1"/>
</dbReference>
<keyword evidence="5" id="KW-0963">Cytoplasm</keyword>
<dbReference type="SUPFAM" id="SSF50249">
    <property type="entry name" value="Nucleic acid-binding proteins"/>
    <property type="match status" value="1"/>
</dbReference>
<evidence type="ECO:0000256" key="5">
    <source>
        <dbReference type="ARBA" id="ARBA00022490"/>
    </source>
</evidence>
<comment type="catalytic activity">
    <reaction evidence="14">
        <text>tRNA(Met) + L-methionine + ATP = L-methionyl-tRNA(Met) + AMP + diphosphate</text>
        <dbReference type="Rhea" id="RHEA:13481"/>
        <dbReference type="Rhea" id="RHEA-COMP:9667"/>
        <dbReference type="Rhea" id="RHEA-COMP:9698"/>
        <dbReference type="ChEBI" id="CHEBI:30616"/>
        <dbReference type="ChEBI" id="CHEBI:33019"/>
        <dbReference type="ChEBI" id="CHEBI:57844"/>
        <dbReference type="ChEBI" id="CHEBI:78442"/>
        <dbReference type="ChEBI" id="CHEBI:78530"/>
        <dbReference type="ChEBI" id="CHEBI:456215"/>
        <dbReference type="EC" id="6.1.1.10"/>
    </reaction>
</comment>
<dbReference type="Gene3D" id="1.10.730.10">
    <property type="entry name" value="Isoleucyl-tRNA Synthetase, Domain 1"/>
    <property type="match status" value="1"/>
</dbReference>
<dbReference type="InterPro" id="IPR014729">
    <property type="entry name" value="Rossmann-like_a/b/a_fold"/>
</dbReference>
<keyword evidence="9 16" id="KW-0067">ATP-binding</keyword>
<evidence type="ECO:0000256" key="11">
    <source>
        <dbReference type="ARBA" id="ARBA00022917"/>
    </source>
</evidence>
<proteinExistence type="inferred from homology"/>
<dbReference type="InterPro" id="IPR009080">
    <property type="entry name" value="tRNAsynth_Ia_anticodon-bd"/>
</dbReference>
<dbReference type="InterPro" id="IPR033911">
    <property type="entry name" value="MetRS_core"/>
</dbReference>
<dbReference type="InterPro" id="IPR023458">
    <property type="entry name" value="Met-tRNA_ligase_1"/>
</dbReference>
<dbReference type="GO" id="GO:0006431">
    <property type="term" value="P:methionyl-tRNA aminoacylation"/>
    <property type="evidence" value="ECO:0007669"/>
    <property type="project" value="InterPro"/>
</dbReference>
<dbReference type="EC" id="6.1.1.10" evidence="3"/>
<evidence type="ECO:0000256" key="7">
    <source>
        <dbReference type="ARBA" id="ARBA00022598"/>
    </source>
</evidence>
<dbReference type="Gene3D" id="3.40.50.620">
    <property type="entry name" value="HUPs"/>
    <property type="match status" value="1"/>
</dbReference>
<protein>
    <recommendedName>
        <fullName evidence="4">Methionine--tRNA ligase, cytoplasmic</fullName>
        <ecNumber evidence="3">6.1.1.10</ecNumber>
    </recommendedName>
    <alternativeName>
        <fullName evidence="13">Methionyl-tRNA synthetase</fullName>
    </alternativeName>
</protein>
<evidence type="ECO:0000256" key="3">
    <source>
        <dbReference type="ARBA" id="ARBA00012838"/>
    </source>
</evidence>
<dbReference type="GO" id="GO:0005524">
    <property type="term" value="F:ATP binding"/>
    <property type="evidence" value="ECO:0007669"/>
    <property type="project" value="UniProtKB-KW"/>
</dbReference>
<evidence type="ECO:0000256" key="15">
    <source>
        <dbReference type="PROSITE-ProRule" id="PRU00209"/>
    </source>
</evidence>
<dbReference type="SUPFAM" id="SSF52374">
    <property type="entry name" value="Nucleotidylyl transferase"/>
    <property type="match status" value="1"/>
</dbReference>
<dbReference type="CDD" id="cd00814">
    <property type="entry name" value="MetRS_core"/>
    <property type="match status" value="1"/>
</dbReference>
<evidence type="ECO:0000256" key="14">
    <source>
        <dbReference type="ARBA" id="ARBA00047364"/>
    </source>
</evidence>
<evidence type="ECO:0000256" key="9">
    <source>
        <dbReference type="ARBA" id="ARBA00022840"/>
    </source>
</evidence>
<evidence type="ECO:0000259" key="17">
    <source>
        <dbReference type="PROSITE" id="PS50886"/>
    </source>
</evidence>
<accession>A0AAW2H6J2</accession>
<dbReference type="Gene3D" id="2.20.28.20">
    <property type="entry name" value="Methionyl-tRNA synthetase, Zn-domain"/>
    <property type="match status" value="1"/>
</dbReference>
<feature type="domain" description="TRNA-binding" evidence="17">
    <location>
        <begin position="568"/>
        <end position="674"/>
    </location>
</feature>
<dbReference type="InterPro" id="IPR012340">
    <property type="entry name" value="NA-bd_OB-fold"/>
</dbReference>
<evidence type="ECO:0000256" key="6">
    <source>
        <dbReference type="ARBA" id="ARBA00022555"/>
    </source>
</evidence>
<dbReference type="PRINTS" id="PR01041">
    <property type="entry name" value="TRNASYNTHMET"/>
</dbReference>
<dbReference type="Gene3D" id="2.40.50.140">
    <property type="entry name" value="Nucleic acid-binding proteins"/>
    <property type="match status" value="1"/>
</dbReference>
<comment type="similarity">
    <text evidence="2 16">Belongs to the class-I aminoacyl-tRNA synthetase family.</text>
</comment>
<dbReference type="SUPFAM" id="SSF47323">
    <property type="entry name" value="Anticodon-binding domain of a subclass of class I aminoacyl-tRNA synthetases"/>
    <property type="match status" value="1"/>
</dbReference>
<keyword evidence="12 16" id="KW-0030">Aminoacyl-tRNA synthetase</keyword>
<evidence type="ECO:0000256" key="16">
    <source>
        <dbReference type="RuleBase" id="RU363039"/>
    </source>
</evidence>
<dbReference type="InterPro" id="IPR029038">
    <property type="entry name" value="MetRS_Zn"/>
</dbReference>
<dbReference type="InterPro" id="IPR041872">
    <property type="entry name" value="Anticodon_Met"/>
</dbReference>
<dbReference type="GO" id="GO:0005829">
    <property type="term" value="C:cytosol"/>
    <property type="evidence" value="ECO:0007669"/>
    <property type="project" value="TreeGrafter"/>
</dbReference>
<dbReference type="NCBIfam" id="TIGR00398">
    <property type="entry name" value="metG"/>
    <property type="match status" value="1"/>
</dbReference>
<reference evidence="18" key="1">
    <citation type="journal article" date="2024" name="Gigascience">
        <title>Chromosome-level genome of the poultry shaft louse Menopon gallinae provides insight into the host-switching and adaptive evolution of parasitic lice.</title>
        <authorList>
            <person name="Xu Y."/>
            <person name="Ma L."/>
            <person name="Liu S."/>
            <person name="Liang Y."/>
            <person name="Liu Q."/>
            <person name="He Z."/>
            <person name="Tian L."/>
            <person name="Duan Y."/>
            <person name="Cai W."/>
            <person name="Li H."/>
            <person name="Song F."/>
        </authorList>
    </citation>
    <scope>NUCLEOTIDE SEQUENCE</scope>
    <source>
        <strain evidence="18">Cailab_2023a</strain>
    </source>
</reference>
<dbReference type="GO" id="GO:0004825">
    <property type="term" value="F:methionine-tRNA ligase activity"/>
    <property type="evidence" value="ECO:0007669"/>
    <property type="project" value="UniProtKB-EC"/>
</dbReference>
<evidence type="ECO:0000256" key="10">
    <source>
        <dbReference type="ARBA" id="ARBA00022884"/>
    </source>
</evidence>
<evidence type="ECO:0000256" key="4">
    <source>
        <dbReference type="ARBA" id="ARBA00018335"/>
    </source>
</evidence>
<evidence type="ECO:0000313" key="18">
    <source>
        <dbReference type="EMBL" id="KAL0264026.1"/>
    </source>
</evidence>
<evidence type="ECO:0000256" key="13">
    <source>
        <dbReference type="ARBA" id="ARBA00030904"/>
    </source>
</evidence>
<keyword evidence="10 15" id="KW-0694">RNA-binding</keyword>
<dbReference type="HAMAP" id="MF_00098">
    <property type="entry name" value="Met_tRNA_synth_type1"/>
    <property type="match status" value="1"/>
</dbReference>
<keyword evidence="7 16" id="KW-0436">Ligase</keyword>
<keyword evidence="6 15" id="KW-0820">tRNA-binding</keyword>
<sequence length="734" mass="84328">MKTQKRLVTAALPYVNNVPHLGNLIQVLSADVYARYCRSAGFKTLYVCGTDEYGTATETKASALGLSPKELCDEFHKIHREIYQWFNISFDIFGRTSSAEHTQVVQDLFTQLDEAGYITQHTSQQFYCASCQFFLADRYIEGMCPHCQYEKAKGDQCEKCGQLLDPTDLIEPYCIMCQKKPDLKQTENLYINLPALKDKLVKWLDDSQIENFWPSNAVHLTREWLKKGLNERAITRDLKWGIPVPKEGFENKVFYVWFDAPIGYISLTKSLTADWKDWWQDEENTKLVQFVGKDNISFHSILFPSLLLGTKEKWTMVKLLSSSEYLNYENSKFSKSSHTGVFGDDVQKTGIDCDMWRYYLMCHRPEKADTSFLWHDFQERINADLIGNLGNFVNRTLSFYYKFFGQELEEFQELSEIWSPVRAKEVLAIEALEAAHIKGALAHILSICDQANKQIQEYAPWKRIKEEPNATKIFLSNWIYVIRNLAILIEPYLPNTAGKIFQMLNLKTLSIQDLEKRGGIIKISQPQILFRKLESEYINTLKSQFGGAKETNLMQETSIKEETKQVYFDQNIALSVMQIIKVEKHPEADKLFILELKEDEESLKTRTIVSGLVGIYSESELLDKKIIVVENLKKTKLRGTESQGMLTAVSSEEDHDDCEVLMADSHIPLGTRLVTYERINASLDTSLPTLKAQKFFACPIFAQEGYIFAQGEQLYFHKIGTPVSVKRIKNGPVG</sequence>
<comment type="subcellular location">
    <subcellularLocation>
        <location evidence="1">Cytoplasm</location>
    </subcellularLocation>
</comment>
<dbReference type="CDD" id="cd07957">
    <property type="entry name" value="Anticodon_Ia_Met"/>
    <property type="match status" value="1"/>
</dbReference>
<dbReference type="CDD" id="cd02153">
    <property type="entry name" value="tRNA_bindingDomain"/>
    <property type="match status" value="1"/>
</dbReference>
<dbReference type="PROSITE" id="PS50886">
    <property type="entry name" value="TRBD"/>
    <property type="match status" value="1"/>
</dbReference>
<dbReference type="InterPro" id="IPR001412">
    <property type="entry name" value="aa-tRNA-synth_I_CS"/>
</dbReference>
<dbReference type="InterPro" id="IPR015413">
    <property type="entry name" value="Methionyl/Leucyl_tRNA_Synth"/>
</dbReference>
<dbReference type="PANTHER" id="PTHR45765">
    <property type="entry name" value="METHIONINE--TRNA LIGASE"/>
    <property type="match status" value="1"/>
</dbReference>
<evidence type="ECO:0000256" key="1">
    <source>
        <dbReference type="ARBA" id="ARBA00004496"/>
    </source>
</evidence>
<dbReference type="InterPro" id="IPR014758">
    <property type="entry name" value="Met-tRNA_synth"/>
</dbReference>
<dbReference type="NCBIfam" id="NF001100">
    <property type="entry name" value="PRK00133.1"/>
    <property type="match status" value="1"/>
</dbReference>
<dbReference type="GO" id="GO:0017101">
    <property type="term" value="C:aminoacyl-tRNA synthetase multienzyme complex"/>
    <property type="evidence" value="ECO:0007669"/>
    <property type="project" value="TreeGrafter"/>
</dbReference>
<dbReference type="Pfam" id="PF19303">
    <property type="entry name" value="Anticodon_3"/>
    <property type="match status" value="1"/>
</dbReference>
<dbReference type="GO" id="GO:0000049">
    <property type="term" value="F:tRNA binding"/>
    <property type="evidence" value="ECO:0007669"/>
    <property type="project" value="UniProtKB-UniRule"/>
</dbReference>
<gene>
    <name evidence="18" type="ORF">PYX00_011217</name>
</gene>
<dbReference type="AlphaFoldDB" id="A0AAW2H6J2"/>
<dbReference type="PANTHER" id="PTHR45765:SF1">
    <property type="entry name" value="METHIONINE--TRNA LIGASE, CYTOPLASMIC"/>
    <property type="match status" value="1"/>
</dbReference>
<evidence type="ECO:0000256" key="2">
    <source>
        <dbReference type="ARBA" id="ARBA00005594"/>
    </source>
</evidence>
<evidence type="ECO:0000256" key="12">
    <source>
        <dbReference type="ARBA" id="ARBA00023146"/>
    </source>
</evidence>
<dbReference type="Pfam" id="PF01588">
    <property type="entry name" value="tRNA_bind"/>
    <property type="match status" value="1"/>
</dbReference>
<keyword evidence="11 16" id="KW-0648">Protein biosynthesis</keyword>
<comment type="caution">
    <text evidence="18">The sequence shown here is derived from an EMBL/GenBank/DDBJ whole genome shotgun (WGS) entry which is preliminary data.</text>
</comment>